<dbReference type="Pfam" id="PF16015">
    <property type="entry name" value="Promethin"/>
    <property type="match status" value="1"/>
</dbReference>
<proteinExistence type="predicted"/>
<dbReference type="EMBL" id="JARJLG010000037">
    <property type="protein sequence ID" value="KAJ7764558.1"/>
    <property type="molecule type" value="Genomic_DNA"/>
</dbReference>
<gene>
    <name evidence="2" type="ORF">DFH07DRAFT_956021</name>
</gene>
<organism evidence="2 3">
    <name type="scientific">Mycena maculata</name>
    <dbReference type="NCBI Taxonomy" id="230809"/>
    <lineage>
        <taxon>Eukaryota</taxon>
        <taxon>Fungi</taxon>
        <taxon>Dikarya</taxon>
        <taxon>Basidiomycota</taxon>
        <taxon>Agaricomycotina</taxon>
        <taxon>Agaricomycetes</taxon>
        <taxon>Agaricomycetidae</taxon>
        <taxon>Agaricales</taxon>
        <taxon>Marasmiineae</taxon>
        <taxon>Mycenaceae</taxon>
        <taxon>Mycena</taxon>
    </lineage>
</organism>
<keyword evidence="1" id="KW-1133">Transmembrane helix</keyword>
<evidence type="ECO:0000313" key="3">
    <source>
        <dbReference type="Proteomes" id="UP001215280"/>
    </source>
</evidence>
<evidence type="ECO:0000313" key="2">
    <source>
        <dbReference type="EMBL" id="KAJ7764558.1"/>
    </source>
</evidence>
<dbReference type="AlphaFoldDB" id="A0AAD7JJE2"/>
<name>A0AAD7JJE2_9AGAR</name>
<comment type="caution">
    <text evidence="2">The sequence shown here is derived from an EMBL/GenBank/DDBJ whole genome shotgun (WGS) entry which is preliminary data.</text>
</comment>
<protein>
    <submittedName>
        <fullName evidence="2">Uncharacterized protein</fullName>
    </submittedName>
</protein>
<keyword evidence="3" id="KW-1185">Reference proteome</keyword>
<accession>A0AAD7JJE2</accession>
<keyword evidence="1" id="KW-0472">Membrane</keyword>
<feature type="transmembrane region" description="Helical" evidence="1">
    <location>
        <begin position="54"/>
        <end position="75"/>
    </location>
</feature>
<sequence>MSETRSAKEQLTAHFDKSATVVRAYADEFETTYARPALKTATAFFDEYPISSTFIAIFSALAFFPVITFLTLSLFTALSFAFLALCCAFVATSVVVFFCLSILVLILVAAFFASGFFSVLAISSYITYRFVTLVRSGGRDGVSNWAVEVKGRFITPKRREASDGSAVIVDVKELQDDSFGVDSDVKEEGS</sequence>
<dbReference type="Proteomes" id="UP001215280">
    <property type="component" value="Unassembled WGS sequence"/>
</dbReference>
<keyword evidence="1" id="KW-0812">Transmembrane</keyword>
<reference evidence="2" key="1">
    <citation type="submission" date="2023-03" db="EMBL/GenBank/DDBJ databases">
        <title>Massive genome expansion in bonnet fungi (Mycena s.s.) driven by repeated elements and novel gene families across ecological guilds.</title>
        <authorList>
            <consortium name="Lawrence Berkeley National Laboratory"/>
            <person name="Harder C.B."/>
            <person name="Miyauchi S."/>
            <person name="Viragh M."/>
            <person name="Kuo A."/>
            <person name="Thoen E."/>
            <person name="Andreopoulos B."/>
            <person name="Lu D."/>
            <person name="Skrede I."/>
            <person name="Drula E."/>
            <person name="Henrissat B."/>
            <person name="Morin E."/>
            <person name="Kohler A."/>
            <person name="Barry K."/>
            <person name="LaButti K."/>
            <person name="Morin E."/>
            <person name="Salamov A."/>
            <person name="Lipzen A."/>
            <person name="Mereny Z."/>
            <person name="Hegedus B."/>
            <person name="Baldrian P."/>
            <person name="Stursova M."/>
            <person name="Weitz H."/>
            <person name="Taylor A."/>
            <person name="Grigoriev I.V."/>
            <person name="Nagy L.G."/>
            <person name="Martin F."/>
            <person name="Kauserud H."/>
        </authorList>
    </citation>
    <scope>NUCLEOTIDE SEQUENCE</scope>
    <source>
        <strain evidence="2">CBHHK188m</strain>
    </source>
</reference>
<feature type="transmembrane region" description="Helical" evidence="1">
    <location>
        <begin position="82"/>
        <end position="106"/>
    </location>
</feature>
<evidence type="ECO:0000256" key="1">
    <source>
        <dbReference type="SAM" id="Phobius"/>
    </source>
</evidence>
<feature type="transmembrane region" description="Helical" evidence="1">
    <location>
        <begin position="112"/>
        <end position="131"/>
    </location>
</feature>